<name>A0AAV5T2U3_9BILA</name>
<protein>
    <submittedName>
        <fullName evidence="1">Uncharacterized protein</fullName>
    </submittedName>
</protein>
<feature type="non-terminal residue" evidence="1">
    <location>
        <position position="1"/>
    </location>
</feature>
<proteinExistence type="predicted"/>
<dbReference type="EMBL" id="BTSX01000003">
    <property type="protein sequence ID" value="GMS89302.1"/>
    <property type="molecule type" value="Genomic_DNA"/>
</dbReference>
<comment type="caution">
    <text evidence="1">The sequence shown here is derived from an EMBL/GenBank/DDBJ whole genome shotgun (WGS) entry which is preliminary data.</text>
</comment>
<dbReference type="Proteomes" id="UP001432027">
    <property type="component" value="Unassembled WGS sequence"/>
</dbReference>
<reference evidence="1" key="1">
    <citation type="submission" date="2023-10" db="EMBL/GenBank/DDBJ databases">
        <title>Genome assembly of Pristionchus species.</title>
        <authorList>
            <person name="Yoshida K."/>
            <person name="Sommer R.J."/>
        </authorList>
    </citation>
    <scope>NUCLEOTIDE SEQUENCE</scope>
    <source>
        <strain evidence="1">RS0144</strain>
    </source>
</reference>
<sequence length="71" mass="8407">RRRMPSRRVRIRVRRRRILSIRCCLLFSYPSDPRFSRLRTQFDAVPVHPSMSPFPLPLLCSILPSPFDVAL</sequence>
<gene>
    <name evidence="1" type="ORF">PENTCL1PPCAC_11477</name>
</gene>
<keyword evidence="2" id="KW-1185">Reference proteome</keyword>
<accession>A0AAV5T2U3</accession>
<organism evidence="1 2">
    <name type="scientific">Pristionchus entomophagus</name>
    <dbReference type="NCBI Taxonomy" id="358040"/>
    <lineage>
        <taxon>Eukaryota</taxon>
        <taxon>Metazoa</taxon>
        <taxon>Ecdysozoa</taxon>
        <taxon>Nematoda</taxon>
        <taxon>Chromadorea</taxon>
        <taxon>Rhabditida</taxon>
        <taxon>Rhabditina</taxon>
        <taxon>Diplogasteromorpha</taxon>
        <taxon>Diplogasteroidea</taxon>
        <taxon>Neodiplogasteridae</taxon>
        <taxon>Pristionchus</taxon>
    </lineage>
</organism>
<evidence type="ECO:0000313" key="2">
    <source>
        <dbReference type="Proteomes" id="UP001432027"/>
    </source>
</evidence>
<evidence type="ECO:0000313" key="1">
    <source>
        <dbReference type="EMBL" id="GMS89302.1"/>
    </source>
</evidence>
<dbReference type="AlphaFoldDB" id="A0AAV5T2U3"/>
<feature type="non-terminal residue" evidence="1">
    <location>
        <position position="71"/>
    </location>
</feature>